<comment type="caution">
    <text evidence="12">The sequence shown here is derived from an EMBL/GenBank/DDBJ whole genome shotgun (WGS) entry which is preliminary data.</text>
</comment>
<dbReference type="Pfam" id="PF16886">
    <property type="entry name" value="ATP-synt_ab_Xtn"/>
    <property type="match status" value="1"/>
</dbReference>
<comment type="similarity">
    <text evidence="1 7">Belongs to the ATPase alpha/beta chains family.</text>
</comment>
<protein>
    <recommendedName>
        <fullName evidence="7">V-type ATP synthase alpha chain</fullName>
        <ecNumber evidence="7">7.1.2.2</ecNumber>
    </recommendedName>
    <alternativeName>
        <fullName evidence="7">V-ATPase subunit A</fullName>
    </alternativeName>
</protein>
<dbReference type="EC" id="7.1.2.2" evidence="7"/>
<dbReference type="Pfam" id="PF22919">
    <property type="entry name" value="ATP-synt_VA_C"/>
    <property type="match status" value="1"/>
</dbReference>
<dbReference type="InterPro" id="IPR036121">
    <property type="entry name" value="ATPase_F1/V1/A1_a/bsu_N_sf"/>
</dbReference>
<dbReference type="Gene3D" id="2.40.50.100">
    <property type="match status" value="1"/>
</dbReference>
<keyword evidence="7" id="KW-0066">ATP synthesis</keyword>
<dbReference type="Pfam" id="PF02874">
    <property type="entry name" value="ATP-synt_ab_N"/>
    <property type="match status" value="1"/>
</dbReference>
<keyword evidence="6 7" id="KW-0406">Ion transport</keyword>
<keyword evidence="13" id="KW-1185">Reference proteome</keyword>
<dbReference type="RefSeq" id="WP_186840355.1">
    <property type="nucleotide sequence ID" value="NZ_JACOOZ010000004.1"/>
</dbReference>
<comment type="catalytic activity">
    <reaction evidence="7">
        <text>ATP + H2O + 4 H(+)(in) = ADP + phosphate + 5 H(+)(out)</text>
        <dbReference type="Rhea" id="RHEA:57720"/>
        <dbReference type="ChEBI" id="CHEBI:15377"/>
        <dbReference type="ChEBI" id="CHEBI:15378"/>
        <dbReference type="ChEBI" id="CHEBI:30616"/>
        <dbReference type="ChEBI" id="CHEBI:43474"/>
        <dbReference type="ChEBI" id="CHEBI:456216"/>
        <dbReference type="EC" id="7.1.2.2"/>
    </reaction>
</comment>
<dbReference type="InterPro" id="IPR024034">
    <property type="entry name" value="ATPase_F1/V1_b/a_C"/>
</dbReference>
<dbReference type="PANTHER" id="PTHR43607">
    <property type="entry name" value="V-TYPE PROTON ATPASE CATALYTIC SUBUNIT A"/>
    <property type="match status" value="1"/>
</dbReference>
<evidence type="ECO:0000313" key="13">
    <source>
        <dbReference type="Proteomes" id="UP000597877"/>
    </source>
</evidence>
<keyword evidence="3 7" id="KW-0547">Nucleotide-binding</keyword>
<evidence type="ECO:0000256" key="4">
    <source>
        <dbReference type="ARBA" id="ARBA00022840"/>
    </source>
</evidence>
<keyword evidence="5 7" id="KW-1278">Translocase</keyword>
<evidence type="ECO:0000256" key="5">
    <source>
        <dbReference type="ARBA" id="ARBA00022967"/>
    </source>
</evidence>
<evidence type="ECO:0000259" key="8">
    <source>
        <dbReference type="Pfam" id="PF00006"/>
    </source>
</evidence>
<dbReference type="EMBL" id="JACOOZ010000004">
    <property type="protein sequence ID" value="MBC5667852.1"/>
    <property type="molecule type" value="Genomic_DNA"/>
</dbReference>
<dbReference type="InterPro" id="IPR023366">
    <property type="entry name" value="ATP_synth_asu-like_sf"/>
</dbReference>
<name>A0ABR7F2L7_9FIRM</name>
<evidence type="ECO:0000256" key="7">
    <source>
        <dbReference type="HAMAP-Rule" id="MF_00309"/>
    </source>
</evidence>
<comment type="function">
    <text evidence="7">Produces ATP from ADP in the presence of a proton gradient across the membrane. The V-type alpha chain is a catalytic subunit.</text>
</comment>
<evidence type="ECO:0000256" key="6">
    <source>
        <dbReference type="ARBA" id="ARBA00023065"/>
    </source>
</evidence>
<dbReference type="InterPro" id="IPR055190">
    <property type="entry name" value="ATP-synt_VA_C"/>
</dbReference>
<dbReference type="Gene3D" id="2.40.30.20">
    <property type="match status" value="1"/>
</dbReference>
<accession>A0ABR7F2L7</accession>
<dbReference type="SUPFAM" id="SSF47917">
    <property type="entry name" value="C-terminal domain of alpha and beta subunits of F1 ATP synthase"/>
    <property type="match status" value="1"/>
</dbReference>
<dbReference type="Proteomes" id="UP000597877">
    <property type="component" value="Unassembled WGS sequence"/>
</dbReference>
<dbReference type="InterPro" id="IPR031686">
    <property type="entry name" value="ATP-synth_a_Xtn"/>
</dbReference>
<dbReference type="Pfam" id="PF00006">
    <property type="entry name" value="ATP-synt_ab"/>
    <property type="match status" value="1"/>
</dbReference>
<dbReference type="NCBIfam" id="NF003220">
    <property type="entry name" value="PRK04192.1"/>
    <property type="match status" value="1"/>
</dbReference>
<dbReference type="Gene3D" id="3.40.50.300">
    <property type="entry name" value="P-loop containing nucleotide triphosphate hydrolases"/>
    <property type="match status" value="1"/>
</dbReference>
<keyword evidence="7" id="KW-0375">Hydrogen ion transport</keyword>
<dbReference type="InterPro" id="IPR000194">
    <property type="entry name" value="ATPase_F1/V1/A1_a/bsu_nucl-bd"/>
</dbReference>
<evidence type="ECO:0000256" key="1">
    <source>
        <dbReference type="ARBA" id="ARBA00008936"/>
    </source>
</evidence>
<dbReference type="PROSITE" id="PS00152">
    <property type="entry name" value="ATPASE_ALPHA_BETA"/>
    <property type="match status" value="1"/>
</dbReference>
<feature type="domain" description="ATPsynthase alpha/beta subunit barrel-sandwich" evidence="10">
    <location>
        <begin position="109"/>
        <end position="196"/>
    </location>
</feature>
<dbReference type="CDD" id="cd01134">
    <property type="entry name" value="V_A-ATPase_A"/>
    <property type="match status" value="1"/>
</dbReference>
<reference evidence="12 13" key="1">
    <citation type="submission" date="2020-08" db="EMBL/GenBank/DDBJ databases">
        <title>Genome public.</title>
        <authorList>
            <person name="Liu C."/>
            <person name="Sun Q."/>
        </authorList>
    </citation>
    <scope>NUCLEOTIDE SEQUENCE [LARGE SCALE GENOMIC DNA]</scope>
    <source>
        <strain evidence="12 13">BX4</strain>
    </source>
</reference>
<evidence type="ECO:0000256" key="2">
    <source>
        <dbReference type="ARBA" id="ARBA00022448"/>
    </source>
</evidence>
<dbReference type="SUPFAM" id="SSF50615">
    <property type="entry name" value="N-terminal domain of alpha and beta subunits of F1 ATP synthase"/>
    <property type="match status" value="1"/>
</dbReference>
<dbReference type="InterPro" id="IPR004100">
    <property type="entry name" value="ATPase_F1/V1/A1_a/bsu_N"/>
</dbReference>
<gene>
    <name evidence="7" type="primary">atpA</name>
    <name evidence="12" type="ORF">H8S00_07655</name>
</gene>
<dbReference type="CDD" id="cd18111">
    <property type="entry name" value="ATP-synt_V_A-type_alpha_C"/>
    <property type="match status" value="1"/>
</dbReference>
<organism evidence="12 13">
    <name type="scientific">Eubacterium segne</name>
    <dbReference type="NCBI Taxonomy" id="2763045"/>
    <lineage>
        <taxon>Bacteria</taxon>
        <taxon>Bacillati</taxon>
        <taxon>Bacillota</taxon>
        <taxon>Clostridia</taxon>
        <taxon>Eubacteriales</taxon>
        <taxon>Eubacteriaceae</taxon>
        <taxon>Eubacterium</taxon>
    </lineage>
</organism>
<evidence type="ECO:0000259" key="9">
    <source>
        <dbReference type="Pfam" id="PF02874"/>
    </source>
</evidence>
<sequence>MEKTGIIYGINGPVVYIKGKTDFKMGEMVYVSSERLVGEVIGLTSEMTTIQVYEETSGLKPGELVYGTDSAIFVTLAPGILDNIFDGIERPLSEIEKQSGAFISRGVSVDSLDTKKKWKVQIKVSVGEYVSGGTIIAETQETRAIVHKSMVPPYIEGTVIDVAEDGEYTINDTIVTIKKENGAIVDLSLTQKWPIRQPRPIAKRYGTTQPLVTGQRIMDTLFPLAKGGTAAIPGGFGTGKTMNQHQIAKWADADIIIYIGCGERGNEMTQVLEEFSELIDPKSGNPLMDRTTLIANTSNMPVAAREASIYTGITLAEYYRDMGYHVAIMADSTSRWAEALRELSGRLEEMPAEEGFPAYLASRLSAFYERAGYMENLNGTEGSISIIGAVSPQGGDFSEPVTQNTKRFVRCFWGLDKSLAYARHFPAIHWLTSYSEYVDELANWYNTNVGPDFTECRAKILALLNQESSLMEIVKLIGSDVLPDDQKLTLEIARVIRLGFLQQNAFHDQDTCVPLKKQLLMMKTILYLYDKASSLISYGMPMSVLKENKIFEKVIAIKYDVPNDKLGMFDDYTTAINNFYSEIMEENA</sequence>
<evidence type="ECO:0000256" key="3">
    <source>
        <dbReference type="ARBA" id="ARBA00022741"/>
    </source>
</evidence>
<keyword evidence="2 7" id="KW-0813">Transport</keyword>
<dbReference type="InterPro" id="IPR022878">
    <property type="entry name" value="V-ATPase_asu"/>
</dbReference>
<feature type="domain" description="ATP synthase A/B type C-terminal" evidence="11">
    <location>
        <begin position="443"/>
        <end position="539"/>
    </location>
</feature>
<dbReference type="SUPFAM" id="SSF52540">
    <property type="entry name" value="P-loop containing nucleoside triphosphate hydrolases"/>
    <property type="match status" value="1"/>
</dbReference>
<evidence type="ECO:0000259" key="11">
    <source>
        <dbReference type="Pfam" id="PF22919"/>
    </source>
</evidence>
<feature type="domain" description="ATPase F1/V1/A1 complex alpha/beta subunit nucleotide-binding" evidence="8">
    <location>
        <begin position="214"/>
        <end position="435"/>
    </location>
</feature>
<dbReference type="HAMAP" id="MF_00309">
    <property type="entry name" value="ATP_synth_A_arch"/>
    <property type="match status" value="1"/>
</dbReference>
<dbReference type="PANTHER" id="PTHR43607:SF1">
    <property type="entry name" value="H(+)-TRANSPORTING TWO-SECTOR ATPASE"/>
    <property type="match status" value="1"/>
</dbReference>
<evidence type="ECO:0000313" key="12">
    <source>
        <dbReference type="EMBL" id="MBC5667852.1"/>
    </source>
</evidence>
<feature type="binding site" evidence="7">
    <location>
        <begin position="234"/>
        <end position="241"/>
    </location>
    <ligand>
        <name>ATP</name>
        <dbReference type="ChEBI" id="CHEBI:30616"/>
    </ligand>
</feature>
<dbReference type="Gene3D" id="1.10.1140.10">
    <property type="entry name" value="Bovine Mitochondrial F1-atpase, Atp Synthase Beta Chain, Chain D, domain 3"/>
    <property type="match status" value="1"/>
</dbReference>
<dbReference type="InterPro" id="IPR027417">
    <property type="entry name" value="P-loop_NTPase"/>
</dbReference>
<feature type="domain" description="ATPase F1/V1/A1 complex alpha/beta subunit N-terminal" evidence="9">
    <location>
        <begin position="7"/>
        <end position="68"/>
    </location>
</feature>
<keyword evidence="4 7" id="KW-0067">ATP-binding</keyword>
<proteinExistence type="inferred from homology"/>
<evidence type="ECO:0000259" key="10">
    <source>
        <dbReference type="Pfam" id="PF16886"/>
    </source>
</evidence>
<dbReference type="InterPro" id="IPR020003">
    <property type="entry name" value="ATPase_a/bsu_AS"/>
</dbReference>